<organism evidence="3 4">
    <name type="scientific">Duncaniella muris</name>
    <dbReference type="NCBI Taxonomy" id="2094150"/>
    <lineage>
        <taxon>Bacteria</taxon>
        <taxon>Pseudomonadati</taxon>
        <taxon>Bacteroidota</taxon>
        <taxon>Bacteroidia</taxon>
        <taxon>Bacteroidales</taxon>
        <taxon>Muribaculaceae</taxon>
        <taxon>Duncaniella</taxon>
    </lineage>
</organism>
<keyword evidence="2" id="KW-0472">Membrane</keyword>
<feature type="compositionally biased region" description="Basic and acidic residues" evidence="1">
    <location>
        <begin position="467"/>
        <end position="485"/>
    </location>
</feature>
<feature type="region of interest" description="Disordered" evidence="1">
    <location>
        <begin position="425"/>
        <end position="494"/>
    </location>
</feature>
<dbReference type="AlphaFoldDB" id="A0A2V1IIZ0"/>
<evidence type="ECO:0000313" key="3">
    <source>
        <dbReference type="EMBL" id="PWB00545.1"/>
    </source>
</evidence>
<gene>
    <name evidence="3" type="ORF">C5O23_12415</name>
</gene>
<sequence length="675" mass="75001">MPEYSYLHVALRGEVQGVTRTLYSYPSEEEGDFDPRWNSTLVEPGAAVKRFLNANECYILQSTPRGHYFSLITRNALSPERGYMMISILVSDGCSLTGRQLMNSFINLKKALIEDENLTDSAVEEAFAQASVPAEPLKLEAWRYKAPADDEKPAEAAYRTYISQQELESIFSFPCQPGYEGYRCIIVVSATTSLRPGVKMPRITAPIRKLYSVVCPEGVTASSLQVYDGDRLELSFSKEGFNTHVETVIVGTPSAYTKYEGSTIAVRSASQTGIRFERRIPVKVLSAKGVALNGYTITLNGRPVNTMDPFIELFEKDLQPDTEVEITVQSNNYRTLKLKKPSAEMLVTEELELVMQPIEQGVTLRLDFGDGRVFEQQISIEKNTPEYNRLHSGNFHGFRAHRLVTQDDSEVYNVDVRITSRPVAPNFESARGESATEPAHKAPKFENVSDEARPERRPIDASLPVAEGRREADKEVADTGSKPDFDYDDDDDDDSAELRPWYRRAAFLWGGLAVIVAVVALAWLLPQYTGSSDDPTPAEEFAADANSDQTVAQAPVALSPEEQADVDYLNSNTVWDLAKIQSDMGKSLFQAIGEGDIDAVVNNPYYAVTGRCTNEKANLVADLIWRAKGSFSDAANRRTMRSTIKNGSIDLKAFSDNLAKRRPSEKANEAPRPVK</sequence>
<proteinExistence type="predicted"/>
<feature type="compositionally biased region" description="Basic and acidic residues" evidence="1">
    <location>
        <begin position="450"/>
        <end position="459"/>
    </location>
</feature>
<feature type="region of interest" description="Disordered" evidence="1">
    <location>
        <begin position="655"/>
        <end position="675"/>
    </location>
</feature>
<feature type="transmembrane region" description="Helical" evidence="2">
    <location>
        <begin position="506"/>
        <end position="525"/>
    </location>
</feature>
<keyword evidence="4" id="KW-1185">Reference proteome</keyword>
<dbReference type="GeneID" id="82527130"/>
<keyword evidence="2" id="KW-0812">Transmembrane</keyword>
<comment type="caution">
    <text evidence="3">The sequence shown here is derived from an EMBL/GenBank/DDBJ whole genome shotgun (WGS) entry which is preliminary data.</text>
</comment>
<protein>
    <submittedName>
        <fullName evidence="3">Uncharacterized protein</fullName>
    </submittedName>
</protein>
<evidence type="ECO:0000256" key="1">
    <source>
        <dbReference type="SAM" id="MobiDB-lite"/>
    </source>
</evidence>
<dbReference type="EMBL" id="PUEC01000038">
    <property type="protein sequence ID" value="PWB00545.1"/>
    <property type="molecule type" value="Genomic_DNA"/>
</dbReference>
<evidence type="ECO:0000256" key="2">
    <source>
        <dbReference type="SAM" id="Phobius"/>
    </source>
</evidence>
<feature type="compositionally biased region" description="Basic and acidic residues" evidence="1">
    <location>
        <begin position="658"/>
        <end position="669"/>
    </location>
</feature>
<evidence type="ECO:0000313" key="4">
    <source>
        <dbReference type="Proteomes" id="UP000244905"/>
    </source>
</evidence>
<name>A0A2V1IIZ0_9BACT</name>
<keyword evidence="2" id="KW-1133">Transmembrane helix</keyword>
<dbReference type="Proteomes" id="UP000244905">
    <property type="component" value="Unassembled WGS sequence"/>
</dbReference>
<accession>A0A2V1IIZ0</accession>
<reference evidence="4" key="1">
    <citation type="submission" date="2018-02" db="EMBL/GenBank/DDBJ databases">
        <authorList>
            <person name="Clavel T."/>
            <person name="Strowig T."/>
        </authorList>
    </citation>
    <scope>NUCLEOTIDE SEQUENCE [LARGE SCALE GENOMIC DNA]</scope>
    <source>
        <strain evidence="4">DSM 103720</strain>
    </source>
</reference>
<dbReference type="RefSeq" id="WP_107033247.1">
    <property type="nucleotide sequence ID" value="NZ_PUEC01000038.1"/>
</dbReference>